<dbReference type="STRING" id="1798002.A2478_02565"/>
<dbReference type="SUPFAM" id="SSF55729">
    <property type="entry name" value="Acyl-CoA N-acyltransferases (Nat)"/>
    <property type="match status" value="1"/>
</dbReference>
<evidence type="ECO:0000313" key="2">
    <source>
        <dbReference type="EMBL" id="OGF32494.1"/>
    </source>
</evidence>
<dbReference type="PANTHER" id="PTHR43415:SF3">
    <property type="entry name" value="GNAT-FAMILY ACETYLTRANSFERASE"/>
    <property type="match status" value="1"/>
</dbReference>
<feature type="domain" description="N-acetyltransferase" evidence="1">
    <location>
        <begin position="3"/>
        <end position="160"/>
    </location>
</feature>
<dbReference type="Pfam" id="PF13302">
    <property type="entry name" value="Acetyltransf_3"/>
    <property type="match status" value="1"/>
</dbReference>
<name>A0A1F5T0K7_9BACT</name>
<organism evidence="2 3">
    <name type="scientific">Candidatus Falkowbacteria bacterium RIFOXYC2_FULL_36_12</name>
    <dbReference type="NCBI Taxonomy" id="1798002"/>
    <lineage>
        <taxon>Bacteria</taxon>
        <taxon>Candidatus Falkowiibacteriota</taxon>
    </lineage>
</organism>
<dbReference type="AlphaFoldDB" id="A0A1F5T0K7"/>
<reference evidence="2 3" key="1">
    <citation type="journal article" date="2016" name="Nat. Commun.">
        <title>Thousands of microbial genomes shed light on interconnected biogeochemical processes in an aquifer system.</title>
        <authorList>
            <person name="Anantharaman K."/>
            <person name="Brown C.T."/>
            <person name="Hug L.A."/>
            <person name="Sharon I."/>
            <person name="Castelle C.J."/>
            <person name="Probst A.J."/>
            <person name="Thomas B.C."/>
            <person name="Singh A."/>
            <person name="Wilkins M.J."/>
            <person name="Karaoz U."/>
            <person name="Brodie E.L."/>
            <person name="Williams K.H."/>
            <person name="Hubbard S.S."/>
            <person name="Banfield J.F."/>
        </authorList>
    </citation>
    <scope>NUCLEOTIDE SEQUENCE [LARGE SCALE GENOMIC DNA]</scope>
</reference>
<dbReference type="PROSITE" id="PS51186">
    <property type="entry name" value="GNAT"/>
    <property type="match status" value="1"/>
</dbReference>
<dbReference type="InterPro" id="IPR000182">
    <property type="entry name" value="GNAT_dom"/>
</dbReference>
<dbReference type="InterPro" id="IPR016181">
    <property type="entry name" value="Acyl_CoA_acyltransferase"/>
</dbReference>
<dbReference type="GO" id="GO:0016747">
    <property type="term" value="F:acyltransferase activity, transferring groups other than amino-acyl groups"/>
    <property type="evidence" value="ECO:0007669"/>
    <property type="project" value="InterPro"/>
</dbReference>
<accession>A0A1F5T0K7</accession>
<dbReference type="Proteomes" id="UP000179001">
    <property type="component" value="Unassembled WGS sequence"/>
</dbReference>
<evidence type="ECO:0000313" key="3">
    <source>
        <dbReference type="Proteomes" id="UP000179001"/>
    </source>
</evidence>
<sequence length="166" mass="19443">MSIKLTKIKKSDLPFFLKWWKDQDLITLTSGNFDEPDEKLPGYFFKMIESKKDHHYIIQYDEKTIGHLALKHKDSNTFEITIVIGEKEYWNKGIGIKAIKKALLLGFNKLGYLKSYLEVRPENIRAIKAYESCGFVKKGLKKYPKNRYQPVTLKMVLNKISPKLKI</sequence>
<dbReference type="Gene3D" id="3.40.630.30">
    <property type="match status" value="1"/>
</dbReference>
<protein>
    <recommendedName>
        <fullName evidence="1">N-acetyltransferase domain-containing protein</fullName>
    </recommendedName>
</protein>
<dbReference type="EMBL" id="MFGJ01000005">
    <property type="protein sequence ID" value="OGF32494.1"/>
    <property type="molecule type" value="Genomic_DNA"/>
</dbReference>
<proteinExistence type="predicted"/>
<dbReference type="PANTHER" id="PTHR43415">
    <property type="entry name" value="SPERMIDINE N(1)-ACETYLTRANSFERASE"/>
    <property type="match status" value="1"/>
</dbReference>
<comment type="caution">
    <text evidence="2">The sequence shown here is derived from an EMBL/GenBank/DDBJ whole genome shotgun (WGS) entry which is preliminary data.</text>
</comment>
<gene>
    <name evidence="2" type="ORF">A2478_02565</name>
</gene>
<evidence type="ECO:0000259" key="1">
    <source>
        <dbReference type="PROSITE" id="PS51186"/>
    </source>
</evidence>